<name>A0A9N9G7A2_9GLOM</name>
<dbReference type="OrthoDB" id="2448501at2759"/>
<evidence type="ECO:0000313" key="1">
    <source>
        <dbReference type="EMBL" id="CAG8585889.1"/>
    </source>
</evidence>
<sequence length="40" mass="4575">MFPVKQGTPEWILDTLAQLYAFVESLRAGILQSILLSRRL</sequence>
<evidence type="ECO:0000313" key="2">
    <source>
        <dbReference type="Proteomes" id="UP000789572"/>
    </source>
</evidence>
<dbReference type="Proteomes" id="UP000789572">
    <property type="component" value="Unassembled WGS sequence"/>
</dbReference>
<protein>
    <submittedName>
        <fullName evidence="1">11161_t:CDS:1</fullName>
    </submittedName>
</protein>
<proteinExistence type="predicted"/>
<dbReference type="AlphaFoldDB" id="A0A9N9G7A2"/>
<organism evidence="1 2">
    <name type="scientific">Paraglomus occultum</name>
    <dbReference type="NCBI Taxonomy" id="144539"/>
    <lineage>
        <taxon>Eukaryota</taxon>
        <taxon>Fungi</taxon>
        <taxon>Fungi incertae sedis</taxon>
        <taxon>Mucoromycota</taxon>
        <taxon>Glomeromycotina</taxon>
        <taxon>Glomeromycetes</taxon>
        <taxon>Paraglomerales</taxon>
        <taxon>Paraglomeraceae</taxon>
        <taxon>Paraglomus</taxon>
    </lineage>
</organism>
<keyword evidence="2" id="KW-1185">Reference proteome</keyword>
<accession>A0A9N9G7A2</accession>
<gene>
    <name evidence="1" type="ORF">POCULU_LOCUS6722</name>
</gene>
<comment type="caution">
    <text evidence="1">The sequence shown here is derived from an EMBL/GenBank/DDBJ whole genome shotgun (WGS) entry which is preliminary data.</text>
</comment>
<dbReference type="EMBL" id="CAJVPJ010001310">
    <property type="protein sequence ID" value="CAG8585889.1"/>
    <property type="molecule type" value="Genomic_DNA"/>
</dbReference>
<reference evidence="1" key="1">
    <citation type="submission" date="2021-06" db="EMBL/GenBank/DDBJ databases">
        <authorList>
            <person name="Kallberg Y."/>
            <person name="Tangrot J."/>
            <person name="Rosling A."/>
        </authorList>
    </citation>
    <scope>NUCLEOTIDE SEQUENCE</scope>
    <source>
        <strain evidence="1">IA702</strain>
    </source>
</reference>